<proteinExistence type="inferred from homology"/>
<comment type="subcellular location">
    <subcellularLocation>
        <location evidence="1">Mitochondrion inner membrane</location>
    </subcellularLocation>
</comment>
<evidence type="ECO:0000259" key="7">
    <source>
        <dbReference type="Pfam" id="PF04280"/>
    </source>
</evidence>
<dbReference type="InterPro" id="IPR039544">
    <property type="entry name" value="Tim44-like"/>
</dbReference>
<evidence type="ECO:0000313" key="8">
    <source>
        <dbReference type="EMBL" id="KAJ1609785.1"/>
    </source>
</evidence>
<keyword evidence="5" id="KW-0496">Mitochondrion</keyword>
<keyword evidence="6" id="KW-0472">Membrane</keyword>
<keyword evidence="9" id="KW-1185">Reference proteome</keyword>
<organism evidence="8 9">
    <name type="scientific">Cryptosporidium canis</name>
    <dbReference type="NCBI Taxonomy" id="195482"/>
    <lineage>
        <taxon>Eukaryota</taxon>
        <taxon>Sar</taxon>
        <taxon>Alveolata</taxon>
        <taxon>Apicomplexa</taxon>
        <taxon>Conoidasida</taxon>
        <taxon>Coccidia</taxon>
        <taxon>Eucoccidiorida</taxon>
        <taxon>Eimeriorina</taxon>
        <taxon>Cryptosporidiidae</taxon>
        <taxon>Cryptosporidium</taxon>
    </lineage>
</organism>
<evidence type="ECO:0000256" key="1">
    <source>
        <dbReference type="ARBA" id="ARBA00004273"/>
    </source>
</evidence>
<dbReference type="EMBL" id="JAPCXB010000077">
    <property type="protein sequence ID" value="KAJ1609785.1"/>
    <property type="molecule type" value="Genomic_DNA"/>
</dbReference>
<sequence length="354" mass="41614">MKGPGNHATKKIFTYYLRSCHNKGGSARICSLVYLNNRYYTHLVKFIGINSIQRRLHSFHKSYYDQFISKLKNEVKRDQILQDDIKFLKIKYYDFCSKFSDKSSVINSLVSNYISISPKIYEINKLALLNLEKTIIFSSRIFKNNFFSKCLDIIKIALNDETDKSKIERELSNWKTTRNTNLNLETKDKTVRNLNTQNMGNKIEYSIILKNYSFWNRICLKFGDSPLLRSIFGGINIRTIFNQNKITRVVQQMKTLDPNFSLSNFIPMFETYILPKFMESYLNFDEQNLRLHCSDLAFNQLSSSMKELKKMGLHLKINTLQLGDIEFRGIENSKLIFSHKNIKARNSQPIQMEK</sequence>
<dbReference type="Proteomes" id="UP001071777">
    <property type="component" value="Unassembled WGS sequence"/>
</dbReference>
<dbReference type="PANTHER" id="PTHR10721:SF1">
    <property type="entry name" value="MITOCHONDRIAL IMPORT INNER MEMBRANE TRANSLOCASE SUBUNIT TIM44"/>
    <property type="match status" value="1"/>
</dbReference>
<dbReference type="SUPFAM" id="SSF54427">
    <property type="entry name" value="NTF2-like"/>
    <property type="match status" value="1"/>
</dbReference>
<evidence type="ECO:0000256" key="4">
    <source>
        <dbReference type="ARBA" id="ARBA00022946"/>
    </source>
</evidence>
<dbReference type="InterPro" id="IPR007379">
    <property type="entry name" value="Tim44-like_dom"/>
</dbReference>
<gene>
    <name evidence="8" type="ORF">OJ252_2093</name>
</gene>
<evidence type="ECO:0000313" key="9">
    <source>
        <dbReference type="Proteomes" id="UP001071777"/>
    </source>
</evidence>
<keyword evidence="3" id="KW-0999">Mitochondrion inner membrane</keyword>
<dbReference type="InterPro" id="IPR032710">
    <property type="entry name" value="NTF2-like_dom_sf"/>
</dbReference>
<evidence type="ECO:0000256" key="5">
    <source>
        <dbReference type="ARBA" id="ARBA00023128"/>
    </source>
</evidence>
<evidence type="ECO:0000256" key="2">
    <source>
        <dbReference type="ARBA" id="ARBA00009597"/>
    </source>
</evidence>
<evidence type="ECO:0000256" key="6">
    <source>
        <dbReference type="ARBA" id="ARBA00023136"/>
    </source>
</evidence>
<evidence type="ECO:0000256" key="3">
    <source>
        <dbReference type="ARBA" id="ARBA00022792"/>
    </source>
</evidence>
<accession>A0ABQ8P745</accession>
<protein>
    <submittedName>
        <fullName evidence="8">Translocase subunit TIM44</fullName>
    </submittedName>
</protein>
<dbReference type="Pfam" id="PF04280">
    <property type="entry name" value="Tim44"/>
    <property type="match status" value="1"/>
</dbReference>
<keyword evidence="4" id="KW-0809">Transit peptide</keyword>
<comment type="similarity">
    <text evidence="2">Belongs to the Tim44 family.</text>
</comment>
<dbReference type="Gene3D" id="3.10.450.240">
    <property type="match status" value="1"/>
</dbReference>
<dbReference type="PANTHER" id="PTHR10721">
    <property type="entry name" value="MITOCHONDRIAL IMPORT INNER MEMBRANE TRANSLOCASE SUBUNIT TIM44"/>
    <property type="match status" value="1"/>
</dbReference>
<comment type="caution">
    <text evidence="8">The sequence shown here is derived from an EMBL/GenBank/DDBJ whole genome shotgun (WGS) entry which is preliminary data.</text>
</comment>
<feature type="domain" description="Tim44-like" evidence="7">
    <location>
        <begin position="248"/>
        <end position="330"/>
    </location>
</feature>
<name>A0ABQ8P745_9CRYT</name>
<reference evidence="8" key="1">
    <citation type="submission" date="2022-10" db="EMBL/GenBank/DDBJ databases">
        <title>Adaptive evolution leads to modifications in subtelomeric GC content in a zoonotic Cryptosporidium species.</title>
        <authorList>
            <person name="Li J."/>
            <person name="Feng Y."/>
            <person name="Xiao L."/>
        </authorList>
    </citation>
    <scope>NUCLEOTIDE SEQUENCE</scope>
    <source>
        <strain evidence="8">25894</strain>
    </source>
</reference>